<keyword evidence="5" id="KW-1185">Reference proteome</keyword>
<sequence>MLWILGIVVTLTPDRADALTHPQCAVQSMTQYGSYLGFRDEAAELPYGVLDRNRETSLYICPDIIGRHRSPLLRGGIYNAGDFMKAYCAQSCRHLMRTGGSVVCGTRRPPMTWTNTLVSQFTSAMPCGDLRFPISETAPNQALRLFAVDLAEIPSWVKDAHQLQYLQIDSRNGKTIGGLENIENLPELEHLMLTRTNIKRFPRLNSPKLITLDLNCNMITEYPDNVFENLTEIQFLTLRNNPLPYISQAALRPLTNLKHLDFGQQTYYPYAALGPLSMDYYVNRAGRTFTCRDYDVNDGKLTNFSAATLPNPEKLLSLELPEQKRLKFDADYFARFPNLMSLNLHGVNLASLDGVGLEKLASLNLMRASGINFTADVWMPETFLYNLTQLQYIYLQDSNIKASAPWIAMAKTSPRFNGELGYEFTVYRFSYMDSCSQQIMNEVANNVAADETCADDKATLMNDAKRIIEAKFALQRSVVDLTGKV</sequence>
<dbReference type="InterPro" id="IPR001611">
    <property type="entry name" value="Leu-rich_rpt"/>
</dbReference>
<proteinExistence type="predicted"/>
<name>A0AA36FR68_9BILA</name>
<organism evidence="4 5">
    <name type="scientific">Mesorhabditis spiculigera</name>
    <dbReference type="NCBI Taxonomy" id="96644"/>
    <lineage>
        <taxon>Eukaryota</taxon>
        <taxon>Metazoa</taxon>
        <taxon>Ecdysozoa</taxon>
        <taxon>Nematoda</taxon>
        <taxon>Chromadorea</taxon>
        <taxon>Rhabditida</taxon>
        <taxon>Rhabditina</taxon>
        <taxon>Rhabditomorpha</taxon>
        <taxon>Rhabditoidea</taxon>
        <taxon>Rhabditidae</taxon>
        <taxon>Mesorhabditinae</taxon>
        <taxon>Mesorhabditis</taxon>
    </lineage>
</organism>
<dbReference type="InterPro" id="IPR032675">
    <property type="entry name" value="LRR_dom_sf"/>
</dbReference>
<dbReference type="PANTHER" id="PTHR45712">
    <property type="entry name" value="AGAP008170-PA"/>
    <property type="match status" value="1"/>
</dbReference>
<reference evidence="4" key="1">
    <citation type="submission" date="2023-06" db="EMBL/GenBank/DDBJ databases">
        <authorList>
            <person name="Delattre M."/>
        </authorList>
    </citation>
    <scope>NUCLEOTIDE SEQUENCE</scope>
    <source>
        <strain evidence="4">AF72</strain>
    </source>
</reference>
<dbReference type="Proteomes" id="UP001177023">
    <property type="component" value="Unassembled WGS sequence"/>
</dbReference>
<evidence type="ECO:0000256" key="2">
    <source>
        <dbReference type="ARBA" id="ARBA00022737"/>
    </source>
</evidence>
<evidence type="ECO:0000256" key="3">
    <source>
        <dbReference type="SAM" id="SignalP"/>
    </source>
</evidence>
<gene>
    <name evidence="4" type="ORF">MSPICULIGERA_LOCUS2561</name>
</gene>
<accession>A0AA36FR68</accession>
<dbReference type="Gene3D" id="3.80.10.10">
    <property type="entry name" value="Ribonuclease Inhibitor"/>
    <property type="match status" value="2"/>
</dbReference>
<dbReference type="Pfam" id="PF13855">
    <property type="entry name" value="LRR_8"/>
    <property type="match status" value="1"/>
</dbReference>
<evidence type="ECO:0000256" key="1">
    <source>
        <dbReference type="ARBA" id="ARBA00022614"/>
    </source>
</evidence>
<protein>
    <submittedName>
        <fullName evidence="4">Uncharacterized protein</fullName>
    </submittedName>
</protein>
<evidence type="ECO:0000313" key="5">
    <source>
        <dbReference type="Proteomes" id="UP001177023"/>
    </source>
</evidence>
<dbReference type="EMBL" id="CATQJA010000751">
    <property type="protein sequence ID" value="CAJ0563827.1"/>
    <property type="molecule type" value="Genomic_DNA"/>
</dbReference>
<keyword evidence="2" id="KW-0677">Repeat</keyword>
<dbReference type="PANTHER" id="PTHR45712:SF22">
    <property type="entry name" value="INSULIN-LIKE GROWTH FACTOR-BINDING PROTEIN COMPLEX ACID LABILE SUBUNIT"/>
    <property type="match status" value="1"/>
</dbReference>
<evidence type="ECO:0000313" key="4">
    <source>
        <dbReference type="EMBL" id="CAJ0563827.1"/>
    </source>
</evidence>
<feature type="chain" id="PRO_5041372418" evidence="3">
    <location>
        <begin position="19"/>
        <end position="485"/>
    </location>
</feature>
<keyword evidence="1" id="KW-0433">Leucine-rich repeat</keyword>
<dbReference type="AlphaFoldDB" id="A0AA36FR68"/>
<keyword evidence="3" id="KW-0732">Signal</keyword>
<dbReference type="SUPFAM" id="SSF52058">
    <property type="entry name" value="L domain-like"/>
    <property type="match status" value="1"/>
</dbReference>
<feature type="signal peptide" evidence="3">
    <location>
        <begin position="1"/>
        <end position="18"/>
    </location>
</feature>
<comment type="caution">
    <text evidence="4">The sequence shown here is derived from an EMBL/GenBank/DDBJ whole genome shotgun (WGS) entry which is preliminary data.</text>
</comment>
<dbReference type="InterPro" id="IPR050333">
    <property type="entry name" value="SLRP"/>
</dbReference>
<feature type="non-terminal residue" evidence="4">
    <location>
        <position position="485"/>
    </location>
</feature>